<reference evidence="1 2" key="1">
    <citation type="submission" date="2022-10" db="EMBL/GenBank/DDBJ databases">
        <title>Comparative genomic analysis of Cohnella hashimotonis sp. nov., isolated from the International Space Station.</title>
        <authorList>
            <person name="Simpson A."/>
            <person name="Venkateswaran K."/>
        </authorList>
    </citation>
    <scope>NUCLEOTIDE SEQUENCE [LARGE SCALE GENOMIC DNA]</scope>
    <source>
        <strain evidence="1 2">DSM 18997</strain>
    </source>
</reference>
<evidence type="ECO:0000313" key="2">
    <source>
        <dbReference type="Proteomes" id="UP001153387"/>
    </source>
</evidence>
<proteinExistence type="predicted"/>
<name>A0A9X4QQS8_9BACL</name>
<protein>
    <submittedName>
        <fullName evidence="1">Uncharacterized protein</fullName>
    </submittedName>
</protein>
<dbReference type="Proteomes" id="UP001153387">
    <property type="component" value="Unassembled WGS sequence"/>
</dbReference>
<accession>A0A9X4QQS8</accession>
<comment type="caution">
    <text evidence="1">The sequence shown here is derived from an EMBL/GenBank/DDBJ whole genome shotgun (WGS) entry which is preliminary data.</text>
</comment>
<evidence type="ECO:0000313" key="1">
    <source>
        <dbReference type="EMBL" id="MDG0794931.1"/>
    </source>
</evidence>
<sequence>MLAGQLGHLRRARRRADDLVAERFPGDEAFQMLDRQHFVVHDHNFHGIHPDRLLPNLASTEWINRSIIR</sequence>
<organism evidence="1 2">
    <name type="scientific">Cohnella ginsengisoli</name>
    <dbReference type="NCBI Taxonomy" id="425004"/>
    <lineage>
        <taxon>Bacteria</taxon>
        <taxon>Bacillati</taxon>
        <taxon>Bacillota</taxon>
        <taxon>Bacilli</taxon>
        <taxon>Bacillales</taxon>
        <taxon>Paenibacillaceae</taxon>
        <taxon>Cohnella</taxon>
    </lineage>
</organism>
<dbReference type="AlphaFoldDB" id="A0A9X4QQS8"/>
<dbReference type="EMBL" id="JAPDHZ010000008">
    <property type="protein sequence ID" value="MDG0794931.1"/>
    <property type="molecule type" value="Genomic_DNA"/>
</dbReference>
<gene>
    <name evidence="1" type="ORF">OMP38_31965</name>
</gene>
<keyword evidence="2" id="KW-1185">Reference proteome</keyword>
<dbReference type="RefSeq" id="WP_277568646.1">
    <property type="nucleotide sequence ID" value="NZ_JAPDHZ010000008.1"/>
</dbReference>